<protein>
    <submittedName>
        <fullName evidence="1">TIGR03943 family protein</fullName>
    </submittedName>
</protein>
<keyword evidence="2" id="KW-1185">Reference proteome</keyword>
<reference evidence="1" key="1">
    <citation type="submission" date="2024-03" db="EMBL/GenBank/DDBJ databases">
        <title>Novel Streptomyces species of biotechnological and ecological value are a feature of Machair soil.</title>
        <authorList>
            <person name="Prole J.R."/>
            <person name="Goodfellow M."/>
            <person name="Allenby N."/>
            <person name="Ward A.C."/>
        </authorList>
    </citation>
    <scope>NUCLEOTIDE SEQUENCE</scope>
    <source>
        <strain evidence="1">MS2.AVA.5</strain>
    </source>
</reference>
<proteinExistence type="predicted"/>
<dbReference type="Proteomes" id="UP001377168">
    <property type="component" value="Unassembled WGS sequence"/>
</dbReference>
<comment type="caution">
    <text evidence="1">The sequence shown here is derived from an EMBL/GenBank/DDBJ whole genome shotgun (WGS) entry which is preliminary data.</text>
</comment>
<name>A0ACC6Q7G7_9ACTN</name>
<sequence length="225" mass="23972">MKEGLRLRPYLVITGFVLVLVGLLGVLRDVLPYVARQRAGTGQQSDDAPTDGHDHARGPLTSWLLLPPALALLFFAPAALGSYTAARNSPKVVENYERFERLPALGAAPLSLTEFIARAQQDDRLSLQGCTVLLSGFVTPRKDGAWDLTRLQVACCAADSQSLTVTMHGVQAPPADTWVEVSGSWHPVGELGTRSAALALDVTSLDRVSPPSAPYLDRAPVPGPG</sequence>
<evidence type="ECO:0000313" key="1">
    <source>
        <dbReference type="EMBL" id="MEJ8639508.1"/>
    </source>
</evidence>
<accession>A0ACC6Q7G7</accession>
<gene>
    <name evidence="1" type="ORF">WKI67_39820</name>
</gene>
<evidence type="ECO:0000313" key="2">
    <source>
        <dbReference type="Proteomes" id="UP001377168"/>
    </source>
</evidence>
<dbReference type="EMBL" id="JBBKAJ010000022">
    <property type="protein sequence ID" value="MEJ8639508.1"/>
    <property type="molecule type" value="Genomic_DNA"/>
</dbReference>
<organism evidence="1 2">
    <name type="scientific">Streptomyces achmelvichensis</name>
    <dbReference type="NCBI Taxonomy" id="3134111"/>
    <lineage>
        <taxon>Bacteria</taxon>
        <taxon>Bacillati</taxon>
        <taxon>Actinomycetota</taxon>
        <taxon>Actinomycetes</taxon>
        <taxon>Kitasatosporales</taxon>
        <taxon>Streptomycetaceae</taxon>
        <taxon>Streptomyces</taxon>
    </lineage>
</organism>